<proteinExistence type="inferred from homology"/>
<reference evidence="8 9" key="1">
    <citation type="journal article" date="2016" name="Front. Microbiol.">
        <title>Genomic Resource of Rice Seed Associated Bacteria.</title>
        <authorList>
            <person name="Midha S."/>
            <person name="Bansal K."/>
            <person name="Sharma S."/>
            <person name="Kumar N."/>
            <person name="Patil P.P."/>
            <person name="Chaudhry V."/>
            <person name="Patil P.B."/>
        </authorList>
    </citation>
    <scope>NUCLEOTIDE SEQUENCE [LARGE SCALE GENOMIC DNA]</scope>
    <source>
        <strain evidence="8 9">NS258</strain>
    </source>
</reference>
<evidence type="ECO:0000256" key="7">
    <source>
        <dbReference type="SAM" id="Phobius"/>
    </source>
</evidence>
<organism evidence="8 9">
    <name type="scientific">Sphingomonas sanguinis</name>
    <dbReference type="NCBI Taxonomy" id="33051"/>
    <lineage>
        <taxon>Bacteria</taxon>
        <taxon>Pseudomonadati</taxon>
        <taxon>Pseudomonadota</taxon>
        <taxon>Alphaproteobacteria</taxon>
        <taxon>Sphingomonadales</taxon>
        <taxon>Sphingomonadaceae</taxon>
        <taxon>Sphingomonas</taxon>
    </lineage>
</organism>
<feature type="transmembrane region" description="Helical" evidence="7">
    <location>
        <begin position="42"/>
        <end position="64"/>
    </location>
</feature>
<dbReference type="EMBL" id="LDTC01000114">
    <property type="protein sequence ID" value="KTW09906.1"/>
    <property type="molecule type" value="Genomic_DNA"/>
</dbReference>
<feature type="transmembrane region" description="Helical" evidence="7">
    <location>
        <begin position="188"/>
        <end position="221"/>
    </location>
</feature>
<dbReference type="GO" id="GO:0030255">
    <property type="term" value="P:protein secretion by the type IV secretion system"/>
    <property type="evidence" value="ECO:0007669"/>
    <property type="project" value="InterPro"/>
</dbReference>
<dbReference type="GO" id="GO:0016020">
    <property type="term" value="C:membrane"/>
    <property type="evidence" value="ECO:0007669"/>
    <property type="project" value="UniProtKB-SubCell"/>
</dbReference>
<keyword evidence="4 7" id="KW-1133">Transmembrane helix</keyword>
<evidence type="ECO:0000256" key="2">
    <source>
        <dbReference type="ARBA" id="ARBA00007802"/>
    </source>
</evidence>
<feature type="region of interest" description="Disordered" evidence="6">
    <location>
        <begin position="141"/>
        <end position="165"/>
    </location>
</feature>
<feature type="transmembrane region" description="Helical" evidence="7">
    <location>
        <begin position="233"/>
        <end position="255"/>
    </location>
</feature>
<evidence type="ECO:0008006" key="10">
    <source>
        <dbReference type="Google" id="ProtNLM"/>
    </source>
</evidence>
<name>A0A147J657_9SPHN</name>
<evidence type="ECO:0000256" key="1">
    <source>
        <dbReference type="ARBA" id="ARBA00004141"/>
    </source>
</evidence>
<sequence length="421" mass="42524">MTWACVPVDGDAGVVLRLSANAECAAQAIGADGFQAMIGGPVAAGLLSALVTIFVAIVGYRLVLGNVPRFDEGIGRILRLGIVLALVTGWPAFQTLVYRTATEAPEQLAATILPAAGLSATDLPSRVQQVYDALRLGANGDPRSGGDQQPSSAQPGSATQGQASTAAASQSVGNAQAGLGAMPQTASLFAVVTIGTIASLHLAIGILLALAPLAILALLFDGTLGLFNGWARALVGTALAGLAATIVAVVMLIPIEQEVLRLQGWRGGGVFAVVDPQAVPTLVLASAVAMLVAIFAGVRMGSALRYVPGLAGLGGTDARQSIRSESTLSATTMATPALAQSIAVPGRDRAAGVAEALAMTVRREQRVTNGGSSGVAVGGHGVPTNRQQDQAVLPAGAIGMGARRTVLRQSRSALSRDRVGR</sequence>
<evidence type="ECO:0000313" key="9">
    <source>
        <dbReference type="Proteomes" id="UP000074410"/>
    </source>
</evidence>
<evidence type="ECO:0000256" key="6">
    <source>
        <dbReference type="SAM" id="MobiDB-lite"/>
    </source>
</evidence>
<accession>A0A147J657</accession>
<comment type="caution">
    <text evidence="8">The sequence shown here is derived from an EMBL/GenBank/DDBJ whole genome shotgun (WGS) entry which is preliminary data.</text>
</comment>
<feature type="transmembrane region" description="Helical" evidence="7">
    <location>
        <begin position="278"/>
        <end position="298"/>
    </location>
</feature>
<gene>
    <name evidence="8" type="ORF">NS258_14195</name>
</gene>
<evidence type="ECO:0000256" key="5">
    <source>
        <dbReference type="ARBA" id="ARBA00023136"/>
    </source>
</evidence>
<comment type="subcellular location">
    <subcellularLocation>
        <location evidence="1">Membrane</location>
        <topology evidence="1">Multi-pass membrane protein</topology>
    </subcellularLocation>
</comment>
<feature type="compositionally biased region" description="Polar residues" evidence="6">
    <location>
        <begin position="146"/>
        <end position="155"/>
    </location>
</feature>
<keyword evidence="3 7" id="KW-0812">Transmembrane</keyword>
<dbReference type="PATRIC" id="fig|33051.5.peg.336"/>
<feature type="transmembrane region" description="Helical" evidence="7">
    <location>
        <begin position="76"/>
        <end position="93"/>
    </location>
</feature>
<evidence type="ECO:0000313" key="8">
    <source>
        <dbReference type="EMBL" id="KTW09906.1"/>
    </source>
</evidence>
<comment type="similarity">
    <text evidence="2">Belongs to the TrbL/VirB6 family.</text>
</comment>
<feature type="compositionally biased region" description="Low complexity" evidence="6">
    <location>
        <begin position="156"/>
        <end position="165"/>
    </location>
</feature>
<dbReference type="Pfam" id="PF04610">
    <property type="entry name" value="TrbL"/>
    <property type="match status" value="1"/>
</dbReference>
<evidence type="ECO:0000256" key="3">
    <source>
        <dbReference type="ARBA" id="ARBA00022692"/>
    </source>
</evidence>
<dbReference type="AlphaFoldDB" id="A0A147J657"/>
<evidence type="ECO:0000256" key="4">
    <source>
        <dbReference type="ARBA" id="ARBA00022989"/>
    </source>
</evidence>
<dbReference type="InterPro" id="IPR007688">
    <property type="entry name" value="Conjugal_tfr_TrbL/VirB6"/>
</dbReference>
<dbReference type="Proteomes" id="UP000074410">
    <property type="component" value="Unassembled WGS sequence"/>
</dbReference>
<protein>
    <recommendedName>
        <fullName evidence="10">Type VI secretion protein</fullName>
    </recommendedName>
</protein>
<keyword evidence="5 7" id="KW-0472">Membrane</keyword>
<dbReference type="RefSeq" id="WP_058717718.1">
    <property type="nucleotide sequence ID" value="NZ_LDTC01000114.1"/>
</dbReference>